<dbReference type="RefSeq" id="WP_135614732.1">
    <property type="nucleotide sequence ID" value="NZ_JBNURZ010000001.1"/>
</dbReference>
<dbReference type="Proteomes" id="UP000297871">
    <property type="component" value="Unassembled WGS sequence"/>
</dbReference>
<proteinExistence type="predicted"/>
<accession>A0A4R9J9I9</accession>
<dbReference type="NCBIfam" id="NF033170">
    <property type="entry name" value="lipo_LIC13355"/>
    <property type="match status" value="1"/>
</dbReference>
<evidence type="ECO:0000313" key="2">
    <source>
        <dbReference type="Proteomes" id="UP000297871"/>
    </source>
</evidence>
<evidence type="ECO:0000313" key="1">
    <source>
        <dbReference type="EMBL" id="TGL34501.1"/>
    </source>
</evidence>
<keyword evidence="1" id="KW-0449">Lipoprotein</keyword>
<organism evidence="1 2">
    <name type="scientific">Leptospira koniambonensis</name>
    <dbReference type="NCBI Taxonomy" id="2484950"/>
    <lineage>
        <taxon>Bacteria</taxon>
        <taxon>Pseudomonadati</taxon>
        <taxon>Spirochaetota</taxon>
        <taxon>Spirochaetia</taxon>
        <taxon>Leptospirales</taxon>
        <taxon>Leptospiraceae</taxon>
        <taxon>Leptospira</taxon>
    </lineage>
</organism>
<gene>
    <name evidence="1" type="ORF">EHQ52_08315</name>
</gene>
<reference evidence="1" key="1">
    <citation type="journal article" date="2019" name="PLoS Negl. Trop. Dis.">
        <title>Revisiting the worldwide diversity of Leptospira species in the environment.</title>
        <authorList>
            <person name="Vincent A.T."/>
            <person name="Schiettekatte O."/>
            <person name="Bourhy P."/>
            <person name="Veyrier F.J."/>
            <person name="Picardeau M."/>
        </authorList>
    </citation>
    <scope>NUCLEOTIDE SEQUENCE [LARGE SCALE GENOMIC DNA]</scope>
    <source>
        <strain evidence="1">201800265</strain>
    </source>
</reference>
<dbReference type="PROSITE" id="PS51257">
    <property type="entry name" value="PROKAR_LIPOPROTEIN"/>
    <property type="match status" value="1"/>
</dbReference>
<protein>
    <submittedName>
        <fullName evidence="1">LIC_13355 family lipoprotein</fullName>
    </submittedName>
</protein>
<dbReference type="OrthoDB" id="344566at2"/>
<comment type="caution">
    <text evidence="1">The sequence shown here is derived from an EMBL/GenBank/DDBJ whole genome shotgun (WGS) entry which is preliminary data.</text>
</comment>
<sequence>MFRLKNIIQIYVMFTCFSLSFISCDDSKSSSGMEALLALGIGGPGFLSACDQRTPESGRGIFVADEIISAPTSNGIGFKDSDCSVDGIRGEGNFNGSLDVYSLEASGIGSSIILRWSGVKVLPASGIDFIVYENPFFVGVQNNSNSFDNVFMEPLIVEVGNDLTNWCGWDPTYTNSDPNTFVGNPIYWNRFAGITPFVYNQDSNPMTVSEVFDTDIVNGGGGGDGFDLADPNFGNSGSGCNGTLKNEIQTNGFTYIKISAAKTILTSLPIDAAHANPDIDGVIAKSVTP</sequence>
<dbReference type="EMBL" id="RQFY01000004">
    <property type="protein sequence ID" value="TGL34501.1"/>
    <property type="molecule type" value="Genomic_DNA"/>
</dbReference>
<dbReference type="AlphaFoldDB" id="A0A4R9J9I9"/>
<keyword evidence="2" id="KW-1185">Reference proteome</keyword>
<name>A0A4R9J9I9_9LEPT</name>